<evidence type="ECO:0000256" key="1">
    <source>
        <dbReference type="ARBA" id="ARBA00009437"/>
    </source>
</evidence>
<dbReference type="PROSITE" id="PS50931">
    <property type="entry name" value="HTH_LYSR"/>
    <property type="match status" value="1"/>
</dbReference>
<gene>
    <name evidence="6" type="ORF">C8D85_0158</name>
</gene>
<dbReference type="PANTHER" id="PTHR30537">
    <property type="entry name" value="HTH-TYPE TRANSCRIPTIONAL REGULATOR"/>
    <property type="match status" value="1"/>
</dbReference>
<dbReference type="InterPro" id="IPR036390">
    <property type="entry name" value="WH_DNA-bd_sf"/>
</dbReference>
<dbReference type="Gene3D" id="3.40.190.10">
    <property type="entry name" value="Periplasmic binding protein-like II"/>
    <property type="match status" value="2"/>
</dbReference>
<dbReference type="InterPro" id="IPR005119">
    <property type="entry name" value="LysR_subst-bd"/>
</dbReference>
<accession>A0A4R6X9T4</accession>
<keyword evidence="7" id="KW-1185">Reference proteome</keyword>
<dbReference type="Proteomes" id="UP000295729">
    <property type="component" value="Unassembled WGS sequence"/>
</dbReference>
<dbReference type="Gene3D" id="1.10.10.10">
    <property type="entry name" value="Winged helix-like DNA-binding domain superfamily/Winged helix DNA-binding domain"/>
    <property type="match status" value="1"/>
</dbReference>
<organism evidence="6 7">
    <name type="scientific">Marinomonas communis</name>
    <dbReference type="NCBI Taxonomy" id="28254"/>
    <lineage>
        <taxon>Bacteria</taxon>
        <taxon>Pseudomonadati</taxon>
        <taxon>Pseudomonadota</taxon>
        <taxon>Gammaproteobacteria</taxon>
        <taxon>Oceanospirillales</taxon>
        <taxon>Oceanospirillaceae</taxon>
        <taxon>Marinomonas</taxon>
    </lineage>
</organism>
<dbReference type="Pfam" id="PF03466">
    <property type="entry name" value="LysR_substrate"/>
    <property type="match status" value="1"/>
</dbReference>
<comment type="similarity">
    <text evidence="1">Belongs to the LysR transcriptional regulatory family.</text>
</comment>
<keyword evidence="4" id="KW-0804">Transcription</keyword>
<protein>
    <submittedName>
        <fullName evidence="6">DNA-binding transcriptional LysR family regulator</fullName>
    </submittedName>
</protein>
<keyword evidence="2" id="KW-0805">Transcription regulation</keyword>
<dbReference type="GO" id="GO:0043565">
    <property type="term" value="F:sequence-specific DNA binding"/>
    <property type="evidence" value="ECO:0007669"/>
    <property type="project" value="TreeGrafter"/>
</dbReference>
<proteinExistence type="inferred from homology"/>
<dbReference type="GO" id="GO:0006351">
    <property type="term" value="P:DNA-templated transcription"/>
    <property type="evidence" value="ECO:0007669"/>
    <property type="project" value="TreeGrafter"/>
</dbReference>
<evidence type="ECO:0000313" key="6">
    <source>
        <dbReference type="EMBL" id="TDR14809.1"/>
    </source>
</evidence>
<dbReference type="PRINTS" id="PR00039">
    <property type="entry name" value="HTHLYSR"/>
</dbReference>
<dbReference type="SUPFAM" id="SSF53850">
    <property type="entry name" value="Periplasmic binding protein-like II"/>
    <property type="match status" value="1"/>
</dbReference>
<dbReference type="InterPro" id="IPR000847">
    <property type="entry name" value="LysR_HTH_N"/>
</dbReference>
<comment type="caution">
    <text evidence="6">The sequence shown here is derived from an EMBL/GenBank/DDBJ whole genome shotgun (WGS) entry which is preliminary data.</text>
</comment>
<dbReference type="EMBL" id="SNZA01000001">
    <property type="protein sequence ID" value="TDR14809.1"/>
    <property type="molecule type" value="Genomic_DNA"/>
</dbReference>
<evidence type="ECO:0000256" key="2">
    <source>
        <dbReference type="ARBA" id="ARBA00023015"/>
    </source>
</evidence>
<dbReference type="OrthoDB" id="6787458at2"/>
<keyword evidence="3 6" id="KW-0238">DNA-binding</keyword>
<dbReference type="FunFam" id="1.10.10.10:FF:000038">
    <property type="entry name" value="Glycine cleavage system transcriptional activator"/>
    <property type="match status" value="1"/>
</dbReference>
<name>A0A4R6X9T4_9GAMM</name>
<dbReference type="SUPFAM" id="SSF46785">
    <property type="entry name" value="Winged helix' DNA-binding domain"/>
    <property type="match status" value="1"/>
</dbReference>
<evidence type="ECO:0000256" key="4">
    <source>
        <dbReference type="ARBA" id="ARBA00023163"/>
    </source>
</evidence>
<evidence type="ECO:0000313" key="7">
    <source>
        <dbReference type="Proteomes" id="UP000295729"/>
    </source>
</evidence>
<dbReference type="InterPro" id="IPR058163">
    <property type="entry name" value="LysR-type_TF_proteobact-type"/>
</dbReference>
<sequence length="289" mass="33327">MRQLPSLTALRVFEVAGKQLSFTMAAKQLYVTQGAVSRQIKQLEDYLGVPLFVRMHHKLELTDSGRQLLQKIEQSFDLIETAVTEIRDPKLRQKLNILVPPTLATRWLARRLTEFHKRFPELEVSVYDHPSEHVLFDCEIRFGRMAKPKHFSEMLFLEQHVPVCLPDMIDRAQNLTLEAGNLLHILHEGERLPVWRDWLEAAGLHQQVDADRGLSFSTLDQAISALKAGTGFAVIEKHMISRELEEGRLAQFSDIEVSGPYGYWLDIPPERQGLSKVVFFREWLHEQLA</sequence>
<dbReference type="GO" id="GO:0003700">
    <property type="term" value="F:DNA-binding transcription factor activity"/>
    <property type="evidence" value="ECO:0007669"/>
    <property type="project" value="InterPro"/>
</dbReference>
<dbReference type="AlphaFoldDB" id="A0A4R6X9T4"/>
<dbReference type="InterPro" id="IPR036388">
    <property type="entry name" value="WH-like_DNA-bd_sf"/>
</dbReference>
<dbReference type="PANTHER" id="PTHR30537:SF58">
    <property type="entry name" value="HTH-TYPE TRANSCRIPTIONAL REGULATOR PERR"/>
    <property type="match status" value="1"/>
</dbReference>
<feature type="domain" description="HTH lysR-type" evidence="5">
    <location>
        <begin position="5"/>
        <end position="62"/>
    </location>
</feature>
<evidence type="ECO:0000256" key="3">
    <source>
        <dbReference type="ARBA" id="ARBA00023125"/>
    </source>
</evidence>
<dbReference type="Pfam" id="PF00126">
    <property type="entry name" value="HTH_1"/>
    <property type="match status" value="1"/>
</dbReference>
<reference evidence="6 7" key="1">
    <citation type="submission" date="2019-03" db="EMBL/GenBank/DDBJ databases">
        <title>Genomic Encyclopedia of Type Strains, Phase IV (KMG-IV): sequencing the most valuable type-strain genomes for metagenomic binning, comparative biology and taxonomic classification.</title>
        <authorList>
            <person name="Goeker M."/>
        </authorList>
    </citation>
    <scope>NUCLEOTIDE SEQUENCE [LARGE SCALE GENOMIC DNA]</scope>
    <source>
        <strain evidence="6 7">DSM 5604</strain>
    </source>
</reference>
<evidence type="ECO:0000259" key="5">
    <source>
        <dbReference type="PROSITE" id="PS50931"/>
    </source>
</evidence>